<proteinExistence type="predicted"/>
<keyword evidence="5" id="KW-1185">Reference proteome</keyword>
<protein>
    <submittedName>
        <fullName evidence="4">Monooxygenase</fullName>
    </submittedName>
</protein>
<feature type="domain" description="FAD-binding" evidence="3">
    <location>
        <begin position="5"/>
        <end position="312"/>
    </location>
</feature>
<reference evidence="4 5" key="1">
    <citation type="submission" date="2019-12" db="EMBL/GenBank/DDBJ databases">
        <title>Roseobacter cerasinus sp. nov., isolated from seawater around aquaculture.</title>
        <authorList>
            <person name="Muramatsu S."/>
            <person name="Takabe Y."/>
            <person name="Mori K."/>
            <person name="Takaichi S."/>
            <person name="Hanada S."/>
        </authorList>
    </citation>
    <scope>NUCLEOTIDE SEQUENCE [LARGE SCALE GENOMIC DNA]</scope>
    <source>
        <strain evidence="4 5">AI77</strain>
    </source>
</reference>
<evidence type="ECO:0000256" key="2">
    <source>
        <dbReference type="ARBA" id="ARBA00023033"/>
    </source>
</evidence>
<dbReference type="SUPFAM" id="SSF51905">
    <property type="entry name" value="FAD/NAD(P)-binding domain"/>
    <property type="match status" value="1"/>
</dbReference>
<dbReference type="SUPFAM" id="SSF54373">
    <property type="entry name" value="FAD-linked reductases, C-terminal domain"/>
    <property type="match status" value="1"/>
</dbReference>
<gene>
    <name evidence="4" type="primary">nahG</name>
    <name evidence="4" type="ORF">So717_18420</name>
</gene>
<dbReference type="AlphaFoldDB" id="A0A640VPZ7"/>
<keyword evidence="1" id="KW-0560">Oxidoreductase</keyword>
<dbReference type="Proteomes" id="UP000436522">
    <property type="component" value="Unassembled WGS sequence"/>
</dbReference>
<sequence length="381" mass="40425">MVESAVIVGAGIGGLACATALARRGVAVTVFERAPAIRDVGAGLQISPNGLAVLRALGLEAVLDAQGAVQATSVVLSDYKAGREVARLDLTRLGDQRYLFVHRHDLVTVLAQAAKAAGVTLRLGQAVASVVPGDAPHILLGDGAQAQADVAICADGLHSVGRQVVSPGAEARFTGQVAWRATVPAQGALAQARVSMGPGRHVVSYPLRGGSMMNLVAVQERDSWAEEGWHHEDDPAHLRAAFADFGGPVAELLSELKQVSLWGLFRHPVAECWMRDNVALLGDAAHPTLPFLAQGANLALEDAWVLAECLVAGEPERYQALRRDRAGKVIDAASGNAWKYHLRPGVVRTFAHLGLSLGSRVAPGMMMRQFDWIYRHDVTAR</sequence>
<dbReference type="InterPro" id="IPR036188">
    <property type="entry name" value="FAD/NAD-bd_sf"/>
</dbReference>
<dbReference type="GO" id="GO:0004497">
    <property type="term" value="F:monooxygenase activity"/>
    <property type="evidence" value="ECO:0007669"/>
    <property type="project" value="UniProtKB-KW"/>
</dbReference>
<dbReference type="Pfam" id="PF01494">
    <property type="entry name" value="FAD_binding_3"/>
    <property type="match status" value="1"/>
</dbReference>
<dbReference type="Gene3D" id="3.50.50.60">
    <property type="entry name" value="FAD/NAD(P)-binding domain"/>
    <property type="match status" value="1"/>
</dbReference>
<accession>A0A640VPZ7</accession>
<evidence type="ECO:0000313" key="5">
    <source>
        <dbReference type="Proteomes" id="UP000436522"/>
    </source>
</evidence>
<dbReference type="GO" id="GO:0071949">
    <property type="term" value="F:FAD binding"/>
    <property type="evidence" value="ECO:0007669"/>
    <property type="project" value="InterPro"/>
</dbReference>
<organism evidence="4 5">
    <name type="scientific">Roseobacter cerasinus</name>
    <dbReference type="NCBI Taxonomy" id="2602289"/>
    <lineage>
        <taxon>Bacteria</taxon>
        <taxon>Pseudomonadati</taxon>
        <taxon>Pseudomonadota</taxon>
        <taxon>Alphaproteobacteria</taxon>
        <taxon>Rhodobacterales</taxon>
        <taxon>Roseobacteraceae</taxon>
        <taxon>Roseobacter</taxon>
    </lineage>
</organism>
<name>A0A640VPZ7_9RHOB</name>
<dbReference type="PANTHER" id="PTHR13789">
    <property type="entry name" value="MONOOXYGENASE"/>
    <property type="match status" value="1"/>
</dbReference>
<evidence type="ECO:0000313" key="4">
    <source>
        <dbReference type="EMBL" id="GFE50089.1"/>
    </source>
</evidence>
<dbReference type="InterPro" id="IPR002938">
    <property type="entry name" value="FAD-bd"/>
</dbReference>
<dbReference type="PRINTS" id="PR00420">
    <property type="entry name" value="RNGMNOXGNASE"/>
</dbReference>
<dbReference type="InterPro" id="IPR050493">
    <property type="entry name" value="FAD-dep_Monooxygenase_BioMet"/>
</dbReference>
<evidence type="ECO:0000256" key="1">
    <source>
        <dbReference type="ARBA" id="ARBA00023002"/>
    </source>
</evidence>
<dbReference type="PANTHER" id="PTHR13789:SF309">
    <property type="entry name" value="PUTATIVE (AFU_ORTHOLOGUE AFUA_6G14510)-RELATED"/>
    <property type="match status" value="1"/>
</dbReference>
<dbReference type="EMBL" id="BLIV01000003">
    <property type="protein sequence ID" value="GFE50089.1"/>
    <property type="molecule type" value="Genomic_DNA"/>
</dbReference>
<dbReference type="RefSeq" id="WP_174239022.1">
    <property type="nucleotide sequence ID" value="NZ_BLIV01000003.1"/>
</dbReference>
<evidence type="ECO:0000259" key="3">
    <source>
        <dbReference type="Pfam" id="PF01494"/>
    </source>
</evidence>
<comment type="caution">
    <text evidence="4">The sequence shown here is derived from an EMBL/GenBank/DDBJ whole genome shotgun (WGS) entry which is preliminary data.</text>
</comment>
<keyword evidence="2 4" id="KW-0503">Monooxygenase</keyword>